<name>A0A1D9DYG7_9MICO</name>
<evidence type="ECO:0000256" key="1">
    <source>
        <dbReference type="ARBA" id="ARBA00006525"/>
    </source>
</evidence>
<dbReference type="GO" id="GO:0009294">
    <property type="term" value="P:DNA-mediated transformation"/>
    <property type="evidence" value="ECO:0007669"/>
    <property type="project" value="InterPro"/>
</dbReference>
<dbReference type="STRING" id="535712.A4Z71_02390"/>
<reference evidence="3 4" key="1">
    <citation type="journal article" date="2016" name="Biochim. Biophys. Acta">
        <title>Photochemical characterization of actinorhodopsin and its functional existence in the natural host.</title>
        <authorList>
            <person name="Nakamura S."/>
            <person name="Kikukawa T."/>
            <person name="Tamogami J."/>
            <person name="Kamiya M."/>
            <person name="Aizawa T."/>
            <person name="Hahn M.W."/>
            <person name="Ihara K."/>
            <person name="Kamo N."/>
            <person name="Demura M."/>
        </authorList>
    </citation>
    <scope>NUCLEOTIDE SEQUENCE [LARGE SCALE GENOMIC DNA]</scope>
    <source>
        <strain evidence="3 4">MWH-Dar1</strain>
    </source>
</reference>
<feature type="domain" description="Smf/DprA SLOG" evidence="2">
    <location>
        <begin position="124"/>
        <end position="332"/>
    </location>
</feature>
<proteinExistence type="inferred from homology"/>
<dbReference type="Proteomes" id="UP000243784">
    <property type="component" value="Chromosome"/>
</dbReference>
<dbReference type="RefSeq" id="WP_070954370.1">
    <property type="nucleotide sequence ID" value="NZ_CP015208.1"/>
</dbReference>
<gene>
    <name evidence="3" type="ORF">A4Z71_02390</name>
</gene>
<dbReference type="OrthoDB" id="9785707at2"/>
<dbReference type="InterPro" id="IPR057666">
    <property type="entry name" value="DrpA_SLOG"/>
</dbReference>
<dbReference type="EMBL" id="CP015208">
    <property type="protein sequence ID" value="AOY55858.1"/>
    <property type="molecule type" value="Genomic_DNA"/>
</dbReference>
<dbReference type="AlphaFoldDB" id="A0A1D9DYG7"/>
<dbReference type="KEGG" id="rpla:A4Z71_02390"/>
<dbReference type="InterPro" id="IPR003488">
    <property type="entry name" value="DprA"/>
</dbReference>
<dbReference type="PANTHER" id="PTHR43022:SF1">
    <property type="entry name" value="PROTEIN SMF"/>
    <property type="match status" value="1"/>
</dbReference>
<protein>
    <recommendedName>
        <fullName evidence="2">Smf/DprA SLOG domain-containing protein</fullName>
    </recommendedName>
</protein>
<accession>A0A1D9DYG7</accession>
<sequence>MTDTAEAMLDKLPSVGLEDLRQINWADPGEQLEHFARIALSVFSEPSDSHMAFLIATFGAVRTLSLLLGVDSISALQEEFSLTADDEEFATKHQRAVQRYQPRISLRSVQNAIAITQANKARTLLPSDLSFPFGLHDLDNHAPWLLWSKGNLSEVSCESSVSIVGTRTASEYGRNCTRLFSEIAAQENFTVISGGALGCDAEAHTAAIEAGGNTVAFFAGGIDLLYPWQNQDLFQRIISHGLLISESPPGVAPTKWRFLRRNRLIAAASRATLVVEAGWRSGTQNTANAAAGLGRDVAIVPGPIDYFGSQGSFRIFSSMPTSLVYDRESFLTFLGRDELPTEARVADFLGSLDLRCLDALTATPKSTLALAKESGMSEFETNMALASLELVGLTKRTSGGWRRDKPKVAKPDH</sequence>
<evidence type="ECO:0000313" key="4">
    <source>
        <dbReference type="Proteomes" id="UP000243784"/>
    </source>
</evidence>
<keyword evidence="4" id="KW-1185">Reference proteome</keyword>
<dbReference type="Gene3D" id="3.40.50.450">
    <property type="match status" value="1"/>
</dbReference>
<dbReference type="PANTHER" id="PTHR43022">
    <property type="entry name" value="PROTEIN SMF"/>
    <property type="match status" value="1"/>
</dbReference>
<dbReference type="Pfam" id="PF02481">
    <property type="entry name" value="DNA_processg_A"/>
    <property type="match status" value="1"/>
</dbReference>
<organism evidence="3 4">
    <name type="scientific">Candidatus Rhodoluna planktonica</name>
    <dbReference type="NCBI Taxonomy" id="535712"/>
    <lineage>
        <taxon>Bacteria</taxon>
        <taxon>Bacillati</taxon>
        <taxon>Actinomycetota</taxon>
        <taxon>Actinomycetes</taxon>
        <taxon>Micrococcales</taxon>
        <taxon>Microbacteriaceae</taxon>
        <taxon>Luna cluster</taxon>
        <taxon>Luna-1 subcluster</taxon>
        <taxon>Rhodoluna</taxon>
    </lineage>
</organism>
<evidence type="ECO:0000313" key="3">
    <source>
        <dbReference type="EMBL" id="AOY55858.1"/>
    </source>
</evidence>
<dbReference type="SUPFAM" id="SSF102405">
    <property type="entry name" value="MCP/YpsA-like"/>
    <property type="match status" value="1"/>
</dbReference>
<comment type="similarity">
    <text evidence="1">Belongs to the DprA/Smf family.</text>
</comment>
<evidence type="ECO:0000259" key="2">
    <source>
        <dbReference type="Pfam" id="PF02481"/>
    </source>
</evidence>